<reference evidence="13 14" key="1">
    <citation type="journal article" date="2016" name="Nat. Commun.">
        <title>Thousands of microbial genomes shed light on interconnected biogeochemical processes in an aquifer system.</title>
        <authorList>
            <person name="Anantharaman K."/>
            <person name="Brown C.T."/>
            <person name="Hug L.A."/>
            <person name="Sharon I."/>
            <person name="Castelle C.J."/>
            <person name="Probst A.J."/>
            <person name="Thomas B.C."/>
            <person name="Singh A."/>
            <person name="Wilkins M.J."/>
            <person name="Karaoz U."/>
            <person name="Brodie E.L."/>
            <person name="Williams K.H."/>
            <person name="Hubbard S.S."/>
            <person name="Banfield J.F."/>
        </authorList>
    </citation>
    <scope>NUCLEOTIDE SEQUENCE [LARGE SCALE GENOMIC DNA]</scope>
</reference>
<dbReference type="InterPro" id="IPR001460">
    <property type="entry name" value="PCN-bd_Tpept"/>
</dbReference>
<protein>
    <recommendedName>
        <fullName evidence="15">Penicillin-binding protein 2</fullName>
    </recommendedName>
</protein>
<dbReference type="InterPro" id="IPR036138">
    <property type="entry name" value="PBP_dimer_sf"/>
</dbReference>
<organism evidence="13 14">
    <name type="scientific">Candidatus Giovannonibacteria bacterium RIFCSPHIGHO2_02_43_13</name>
    <dbReference type="NCBI Taxonomy" id="1798330"/>
    <lineage>
        <taxon>Bacteria</taxon>
        <taxon>Candidatus Giovannoniibacteriota</taxon>
    </lineage>
</organism>
<evidence type="ECO:0000256" key="1">
    <source>
        <dbReference type="ARBA" id="ARBA00004167"/>
    </source>
</evidence>
<dbReference type="Proteomes" id="UP000178425">
    <property type="component" value="Unassembled WGS sequence"/>
</dbReference>
<dbReference type="EMBL" id="MFHI01000032">
    <property type="protein sequence ID" value="OGF78208.1"/>
    <property type="molecule type" value="Genomic_DNA"/>
</dbReference>
<dbReference type="Gene3D" id="3.40.710.10">
    <property type="entry name" value="DD-peptidase/beta-lactamase superfamily"/>
    <property type="match status" value="1"/>
</dbReference>
<evidence type="ECO:0000256" key="3">
    <source>
        <dbReference type="ARBA" id="ARBA00022475"/>
    </source>
</evidence>
<evidence type="ECO:0000259" key="11">
    <source>
        <dbReference type="Pfam" id="PF00905"/>
    </source>
</evidence>
<keyword evidence="5" id="KW-0133">Cell shape</keyword>
<feature type="transmembrane region" description="Helical" evidence="10">
    <location>
        <begin position="42"/>
        <end position="63"/>
    </location>
</feature>
<accession>A0A1F5WRC2</accession>
<evidence type="ECO:0000256" key="6">
    <source>
        <dbReference type="ARBA" id="ARBA00022984"/>
    </source>
</evidence>
<dbReference type="AlphaFoldDB" id="A0A1F5WRC2"/>
<keyword evidence="8 10" id="KW-0472">Membrane</keyword>
<evidence type="ECO:0008006" key="15">
    <source>
        <dbReference type="Google" id="ProtNLM"/>
    </source>
</evidence>
<dbReference type="Pfam" id="PF00905">
    <property type="entry name" value="Transpeptidase"/>
    <property type="match status" value="1"/>
</dbReference>
<evidence type="ECO:0000256" key="9">
    <source>
        <dbReference type="ARBA" id="ARBA00023316"/>
    </source>
</evidence>
<proteinExistence type="predicted"/>
<evidence type="ECO:0000256" key="10">
    <source>
        <dbReference type="SAM" id="Phobius"/>
    </source>
</evidence>
<dbReference type="GO" id="GO:0005886">
    <property type="term" value="C:plasma membrane"/>
    <property type="evidence" value="ECO:0007669"/>
    <property type="project" value="TreeGrafter"/>
</dbReference>
<dbReference type="GO" id="GO:0008658">
    <property type="term" value="F:penicillin binding"/>
    <property type="evidence" value="ECO:0007669"/>
    <property type="project" value="InterPro"/>
</dbReference>
<evidence type="ECO:0000313" key="13">
    <source>
        <dbReference type="EMBL" id="OGF78208.1"/>
    </source>
</evidence>
<name>A0A1F5WRC2_9BACT</name>
<gene>
    <name evidence="13" type="ORF">A2W54_03845</name>
</gene>
<evidence type="ECO:0000259" key="12">
    <source>
        <dbReference type="Pfam" id="PF03717"/>
    </source>
</evidence>
<dbReference type="Gene3D" id="3.90.1310.10">
    <property type="entry name" value="Penicillin-binding protein 2a (Domain 2)"/>
    <property type="match status" value="1"/>
</dbReference>
<dbReference type="SUPFAM" id="SSF56601">
    <property type="entry name" value="beta-lactamase/transpeptidase-like"/>
    <property type="match status" value="1"/>
</dbReference>
<feature type="domain" description="Penicillin-binding protein transpeptidase" evidence="11">
    <location>
        <begin position="220"/>
        <end position="538"/>
    </location>
</feature>
<evidence type="ECO:0000256" key="8">
    <source>
        <dbReference type="ARBA" id="ARBA00023136"/>
    </source>
</evidence>
<comment type="caution">
    <text evidence="13">The sequence shown here is derived from an EMBL/GenBank/DDBJ whole genome shotgun (WGS) entry which is preliminary data.</text>
</comment>
<keyword evidence="7 10" id="KW-1133">Transmembrane helix</keyword>
<dbReference type="PANTHER" id="PTHR30627:SF2">
    <property type="entry name" value="PEPTIDOGLYCAN D,D-TRANSPEPTIDASE MRDA"/>
    <property type="match status" value="1"/>
</dbReference>
<keyword evidence="3" id="KW-1003">Cell membrane</keyword>
<evidence type="ECO:0000256" key="7">
    <source>
        <dbReference type="ARBA" id="ARBA00022989"/>
    </source>
</evidence>
<keyword evidence="9" id="KW-0961">Cell wall biogenesis/degradation</keyword>
<evidence type="ECO:0000256" key="4">
    <source>
        <dbReference type="ARBA" id="ARBA00022692"/>
    </source>
</evidence>
<feature type="domain" description="Penicillin-binding protein dimerisation" evidence="12">
    <location>
        <begin position="113"/>
        <end position="177"/>
    </location>
</feature>
<dbReference type="InterPro" id="IPR050515">
    <property type="entry name" value="Beta-lactam/transpept"/>
</dbReference>
<evidence type="ECO:0000256" key="2">
    <source>
        <dbReference type="ARBA" id="ARBA00004236"/>
    </source>
</evidence>
<dbReference type="SUPFAM" id="SSF56519">
    <property type="entry name" value="Penicillin binding protein dimerisation domain"/>
    <property type="match status" value="1"/>
</dbReference>
<dbReference type="Pfam" id="PF03717">
    <property type="entry name" value="PBP_dimer"/>
    <property type="match status" value="1"/>
</dbReference>
<dbReference type="InterPro" id="IPR005311">
    <property type="entry name" value="PBP_dimer"/>
</dbReference>
<dbReference type="InterPro" id="IPR012338">
    <property type="entry name" value="Beta-lactam/transpept-like"/>
</dbReference>
<sequence>MSYKKNRRGIEFEEIFLDAANMPGYHKENLEGSIENPIKNKIFLALGAVFFLLGGLFLTRLGYLQIVKGDALRERSENNYIKISKTEAARGIIYDRNGAPLLSNAQGGGGGDDDWERIYPESGFLHLIGFTSRANKTPGDPKQIEGVAGLEASYDELLRGTAGRAIEEVDAKGKIVSSGIGEPSSAGKNLLTSIDKNLQLKLTEIIMQTAADYGFTGGVGIVMDVTNGEIVAMTSVPEFDPNILVSGDKNSPEAVAALVNDRKKPFLNRAVGGLYPPGSVVKPAVALGALAERVIKPETQILSTGSISIPNPYFPDKPTVFNDWKAHGWVDMRRAIAVSSDVYFYEVGGGYGDQKGLGVNNLKKYFSLFGFGERTEIDMPGEKEGYVPDAQNNKNKRAWNIGDTYRLTIGQGDFLATPMQVAVYTAALASKGILEYPHLVKATMGNNKEADEWFDYAPKRTDLRDTIPEDFFTVIHEAMRGSATYGTASGLGGLPIAVAAKTGTAEIGDTGRVHSWSIGFFPYDKPRLAFTILMENGSAANLVGGTHVALQMIQWIAQNNFLSKLDNGIIIK</sequence>
<evidence type="ECO:0000256" key="5">
    <source>
        <dbReference type="ARBA" id="ARBA00022960"/>
    </source>
</evidence>
<comment type="subcellular location">
    <subcellularLocation>
        <location evidence="2">Cell membrane</location>
    </subcellularLocation>
    <subcellularLocation>
        <location evidence="1">Membrane</location>
        <topology evidence="1">Single-pass membrane protein</topology>
    </subcellularLocation>
</comment>
<keyword evidence="6" id="KW-0573">Peptidoglycan synthesis</keyword>
<evidence type="ECO:0000313" key="14">
    <source>
        <dbReference type="Proteomes" id="UP000178425"/>
    </source>
</evidence>
<dbReference type="GO" id="GO:0071555">
    <property type="term" value="P:cell wall organization"/>
    <property type="evidence" value="ECO:0007669"/>
    <property type="project" value="TreeGrafter"/>
</dbReference>
<keyword evidence="4 10" id="KW-0812">Transmembrane</keyword>
<dbReference type="PANTHER" id="PTHR30627">
    <property type="entry name" value="PEPTIDOGLYCAN D,D-TRANSPEPTIDASE"/>
    <property type="match status" value="1"/>
</dbReference>